<evidence type="ECO:0000256" key="9">
    <source>
        <dbReference type="ARBA" id="ARBA00023134"/>
    </source>
</evidence>
<comment type="caution">
    <text evidence="16">The sequence shown here is derived from an EMBL/GenBank/DDBJ whole genome shotgun (WGS) entry which is preliminary data.</text>
</comment>
<reference evidence="16 17" key="1">
    <citation type="submission" date="2023-04" db="EMBL/GenBank/DDBJ databases">
        <title>Antarctic isolates genomes.</title>
        <authorList>
            <person name="Dimov S.G."/>
        </authorList>
    </citation>
    <scope>NUCLEOTIDE SEQUENCE [LARGE SCALE GENOMIC DNA]</scope>
    <source>
        <strain evidence="16 17">AL19</strain>
    </source>
</reference>
<proteinExistence type="inferred from homology"/>
<evidence type="ECO:0000256" key="12">
    <source>
        <dbReference type="ARBA" id="ARBA00025337"/>
    </source>
</evidence>
<feature type="domain" description="AAA+ ATPase" evidence="14">
    <location>
        <begin position="163"/>
        <end position="358"/>
    </location>
</feature>
<evidence type="ECO:0000256" key="6">
    <source>
        <dbReference type="ARBA" id="ARBA00022741"/>
    </source>
</evidence>
<keyword evidence="11" id="KW-1006">Bacterial flagellum protein export</keyword>
<evidence type="ECO:0000256" key="4">
    <source>
        <dbReference type="ARBA" id="ARBA00022448"/>
    </source>
</evidence>
<keyword evidence="4" id="KW-0813">Transport</keyword>
<evidence type="ECO:0000256" key="13">
    <source>
        <dbReference type="ARBA" id="ARBA00030866"/>
    </source>
</evidence>
<dbReference type="InterPro" id="IPR003593">
    <property type="entry name" value="AAA+_ATPase"/>
</dbReference>
<evidence type="ECO:0000256" key="3">
    <source>
        <dbReference type="ARBA" id="ARBA00014919"/>
    </source>
</evidence>
<keyword evidence="7" id="KW-1005">Bacterial flagellum biogenesis</keyword>
<dbReference type="Gene3D" id="3.40.50.300">
    <property type="entry name" value="P-loop containing nucleotide triphosphate hydrolases"/>
    <property type="match status" value="1"/>
</dbReference>
<comment type="similarity">
    <text evidence="2">Belongs to the GTP-binding SRP family.</text>
</comment>
<dbReference type="InterPro" id="IPR000897">
    <property type="entry name" value="SRP54_GTPase_dom"/>
</dbReference>
<protein>
    <recommendedName>
        <fullName evidence="3">Flagellar biosynthesis protein FlhF</fullName>
    </recommendedName>
    <alternativeName>
        <fullName evidence="13">Flagella-associated GTP-binding protein</fullName>
    </alternativeName>
</protein>
<organism evidence="16 17">
    <name type="scientific">Exiguobacterium antarcticum</name>
    <dbReference type="NCBI Taxonomy" id="132920"/>
    <lineage>
        <taxon>Bacteria</taxon>
        <taxon>Bacillati</taxon>
        <taxon>Bacillota</taxon>
        <taxon>Bacilli</taxon>
        <taxon>Bacillales</taxon>
        <taxon>Bacillales Family XII. Incertae Sedis</taxon>
        <taxon>Exiguobacterium</taxon>
    </lineage>
</organism>
<keyword evidence="10" id="KW-0472">Membrane</keyword>
<keyword evidence="17" id="KW-1185">Reference proteome</keyword>
<sequence>MMVKRIIANSVSEAMELVKQDLGEEAIILNTRQIKVGGVFGLFTQKKVELVASVEEHPVAPSKKQPFANPEPVSVPPTARLHGGVNSGMTEQVIPTVVSFASRRLPEALGRYEVLLAEPALQRCAEELHDLMLSTYYKTNDVTQVEQGLVEAVEKEIQVTTATSRFVMLTGPTGVGKTTTIAKLAAYYRLTKQQTVGLITTDTYRISAIEQLRTYADIIDIPLRVAYDLEEFEQAKTELADCDIILIDTAGRNFLDAGYVEQLKARHDFSDTDVFLVLSLTSKYRDLEQIRQRFDQVPLSGFIFTKADETTELWSIYGLTMETRIPVFCLTTGQEVPEDIIWPTSPEISRMIVERGLR</sequence>
<evidence type="ECO:0000256" key="8">
    <source>
        <dbReference type="ARBA" id="ARBA00022927"/>
    </source>
</evidence>
<evidence type="ECO:0000313" key="17">
    <source>
        <dbReference type="Proteomes" id="UP001243286"/>
    </source>
</evidence>
<evidence type="ECO:0000256" key="10">
    <source>
        <dbReference type="ARBA" id="ARBA00023136"/>
    </source>
</evidence>
<dbReference type="CDD" id="cd17873">
    <property type="entry name" value="FlhF"/>
    <property type="match status" value="1"/>
</dbReference>
<dbReference type="SMART" id="SM00382">
    <property type="entry name" value="AAA"/>
    <property type="match status" value="1"/>
</dbReference>
<keyword evidence="5" id="KW-1003">Cell membrane</keyword>
<dbReference type="InterPro" id="IPR047040">
    <property type="entry name" value="FlhF__GTPase_dom"/>
</dbReference>
<name>A0ABT6QYU4_9BACL</name>
<dbReference type="RefSeq" id="WP_014970669.1">
    <property type="nucleotide sequence ID" value="NZ_JANJYY010000015.1"/>
</dbReference>
<dbReference type="InterPro" id="IPR027417">
    <property type="entry name" value="P-loop_NTPase"/>
</dbReference>
<dbReference type="SMART" id="SM00962">
    <property type="entry name" value="SRP54"/>
    <property type="match status" value="1"/>
</dbReference>
<evidence type="ECO:0000256" key="5">
    <source>
        <dbReference type="ARBA" id="ARBA00022475"/>
    </source>
</evidence>
<dbReference type="Proteomes" id="UP001243286">
    <property type="component" value="Unassembled WGS sequence"/>
</dbReference>
<dbReference type="Pfam" id="PF00448">
    <property type="entry name" value="SRP54"/>
    <property type="match status" value="1"/>
</dbReference>
<evidence type="ECO:0000256" key="7">
    <source>
        <dbReference type="ARBA" id="ARBA00022795"/>
    </source>
</evidence>
<evidence type="ECO:0000259" key="15">
    <source>
        <dbReference type="SMART" id="SM00962"/>
    </source>
</evidence>
<evidence type="ECO:0000256" key="1">
    <source>
        <dbReference type="ARBA" id="ARBA00004413"/>
    </source>
</evidence>
<accession>A0ABT6QYU4</accession>
<evidence type="ECO:0000313" key="16">
    <source>
        <dbReference type="EMBL" id="MDI3233869.1"/>
    </source>
</evidence>
<dbReference type="PANTHER" id="PTHR43134">
    <property type="entry name" value="SIGNAL RECOGNITION PARTICLE RECEPTOR SUBUNIT ALPHA"/>
    <property type="match status" value="1"/>
</dbReference>
<gene>
    <name evidence="16" type="ORF">QK289_02530</name>
</gene>
<dbReference type="SUPFAM" id="SSF52540">
    <property type="entry name" value="P-loop containing nucleoside triphosphate hydrolases"/>
    <property type="match status" value="1"/>
</dbReference>
<keyword evidence="8" id="KW-0653">Protein transport</keyword>
<comment type="subcellular location">
    <subcellularLocation>
        <location evidence="1">Cell membrane</location>
        <topology evidence="1">Peripheral membrane protein</topology>
        <orientation evidence="1">Cytoplasmic side</orientation>
    </subcellularLocation>
</comment>
<dbReference type="Gene3D" id="1.20.120.1380">
    <property type="entry name" value="Flagellar FlhF biosynthesis protein, N domain"/>
    <property type="match status" value="1"/>
</dbReference>
<feature type="domain" description="SRP54-type proteins GTP-binding" evidence="15">
    <location>
        <begin position="164"/>
        <end position="354"/>
    </location>
</feature>
<keyword evidence="6" id="KW-0547">Nucleotide-binding</keyword>
<evidence type="ECO:0000256" key="2">
    <source>
        <dbReference type="ARBA" id="ARBA00008531"/>
    </source>
</evidence>
<keyword evidence="9" id="KW-0342">GTP-binding</keyword>
<dbReference type="EMBL" id="JASBQV010000002">
    <property type="protein sequence ID" value="MDI3233869.1"/>
    <property type="molecule type" value="Genomic_DNA"/>
</dbReference>
<comment type="function">
    <text evidence="12">Necessary for flagellar biosynthesis. May be involved in translocation of the flagellum.</text>
</comment>
<dbReference type="PANTHER" id="PTHR43134:SF3">
    <property type="entry name" value="FLAGELLAR BIOSYNTHESIS PROTEIN FLHF"/>
    <property type="match status" value="1"/>
</dbReference>
<evidence type="ECO:0000256" key="11">
    <source>
        <dbReference type="ARBA" id="ARBA00023225"/>
    </source>
</evidence>
<evidence type="ECO:0000259" key="14">
    <source>
        <dbReference type="SMART" id="SM00382"/>
    </source>
</evidence>